<evidence type="ECO:0000256" key="6">
    <source>
        <dbReference type="ARBA" id="ARBA00022842"/>
    </source>
</evidence>
<keyword evidence="4" id="KW-0479">Metal-binding</keyword>
<evidence type="ECO:0000256" key="4">
    <source>
        <dbReference type="ARBA" id="ARBA00022723"/>
    </source>
</evidence>
<keyword evidence="5" id="KW-0378">Hydrolase</keyword>
<dbReference type="RefSeq" id="WP_166252428.1">
    <property type="nucleotide sequence ID" value="NZ_JAAMOW010000002.1"/>
</dbReference>
<keyword evidence="6" id="KW-0460">Magnesium</keyword>
<keyword evidence="2" id="KW-1277">Toxin-antitoxin system</keyword>
<evidence type="ECO:0000313" key="9">
    <source>
        <dbReference type="EMBL" id="NGY04009.1"/>
    </source>
</evidence>
<dbReference type="CDD" id="cd18747">
    <property type="entry name" value="PIN_VapC4-5_FitB-like"/>
    <property type="match status" value="1"/>
</dbReference>
<dbReference type="Gene3D" id="3.40.50.1010">
    <property type="entry name" value="5'-nuclease"/>
    <property type="match status" value="1"/>
</dbReference>
<dbReference type="GO" id="GO:0016787">
    <property type="term" value="F:hydrolase activity"/>
    <property type="evidence" value="ECO:0007669"/>
    <property type="project" value="UniProtKB-KW"/>
</dbReference>
<dbReference type="GO" id="GO:0046872">
    <property type="term" value="F:metal ion binding"/>
    <property type="evidence" value="ECO:0007669"/>
    <property type="project" value="UniProtKB-KW"/>
</dbReference>
<dbReference type="AlphaFoldDB" id="A0A6M2BPK4"/>
<keyword evidence="10" id="KW-1185">Reference proteome</keyword>
<dbReference type="SUPFAM" id="SSF88723">
    <property type="entry name" value="PIN domain-like"/>
    <property type="match status" value="1"/>
</dbReference>
<evidence type="ECO:0000256" key="2">
    <source>
        <dbReference type="ARBA" id="ARBA00022649"/>
    </source>
</evidence>
<evidence type="ECO:0000256" key="7">
    <source>
        <dbReference type="ARBA" id="ARBA00038093"/>
    </source>
</evidence>
<evidence type="ECO:0000256" key="1">
    <source>
        <dbReference type="ARBA" id="ARBA00001946"/>
    </source>
</evidence>
<dbReference type="Pfam" id="PF01850">
    <property type="entry name" value="PIN"/>
    <property type="match status" value="1"/>
</dbReference>
<keyword evidence="3" id="KW-0540">Nuclease</keyword>
<comment type="similarity">
    <text evidence="7">Belongs to the PINc/VapC protein family.</text>
</comment>
<comment type="caution">
    <text evidence="9">The sequence shown here is derived from an EMBL/GenBank/DDBJ whole genome shotgun (WGS) entry which is preliminary data.</text>
</comment>
<dbReference type="EMBL" id="JAAMOW010000002">
    <property type="protein sequence ID" value="NGY04009.1"/>
    <property type="molecule type" value="Genomic_DNA"/>
</dbReference>
<gene>
    <name evidence="9" type="ORF">G7Y85_04475</name>
</gene>
<evidence type="ECO:0000259" key="8">
    <source>
        <dbReference type="Pfam" id="PF01850"/>
    </source>
</evidence>
<organism evidence="9 10">
    <name type="scientific">Solimonas terrae</name>
    <dbReference type="NCBI Taxonomy" id="1396819"/>
    <lineage>
        <taxon>Bacteria</taxon>
        <taxon>Pseudomonadati</taxon>
        <taxon>Pseudomonadota</taxon>
        <taxon>Gammaproteobacteria</taxon>
        <taxon>Nevskiales</taxon>
        <taxon>Nevskiaceae</taxon>
        <taxon>Solimonas</taxon>
    </lineage>
</organism>
<protein>
    <submittedName>
        <fullName evidence="9">Type II toxin-antitoxin system VapC family toxin</fullName>
    </submittedName>
</protein>
<reference evidence="9 10" key="1">
    <citation type="journal article" date="2014" name="Int. J. Syst. Evol. Microbiol.">
        <title>Solimonas terrae sp. nov., isolated from soil.</title>
        <authorList>
            <person name="Kim S.J."/>
            <person name="Moon J.Y."/>
            <person name="Weon H.Y."/>
            <person name="Ahn J.H."/>
            <person name="Chen W.M."/>
            <person name="Kwon S.W."/>
        </authorList>
    </citation>
    <scope>NUCLEOTIDE SEQUENCE [LARGE SCALE GENOMIC DNA]</scope>
    <source>
        <strain evidence="9 10">KIS83-12</strain>
    </source>
</reference>
<feature type="domain" description="PIN" evidence="8">
    <location>
        <begin position="5"/>
        <end position="122"/>
    </location>
</feature>
<sequence length="142" mass="15852">MIEYALDTNVLSELMKARPNNSLETVLAQKRLACAIPAPVIDELQYGVSRMPAGVRRDLYQDWLEALMSDFPIIPLDGLCAQWHGRERARLAALGRRPPLQDGLIASVAVVNELILVTHNTKDFTYFSGIKLDDWYGPQSGV</sequence>
<name>A0A6M2BPK4_9GAMM</name>
<dbReference type="GO" id="GO:0004518">
    <property type="term" value="F:nuclease activity"/>
    <property type="evidence" value="ECO:0007669"/>
    <property type="project" value="UniProtKB-KW"/>
</dbReference>
<proteinExistence type="inferred from homology"/>
<evidence type="ECO:0000256" key="3">
    <source>
        <dbReference type="ARBA" id="ARBA00022722"/>
    </source>
</evidence>
<dbReference type="PANTHER" id="PTHR33653:SF1">
    <property type="entry name" value="RIBONUCLEASE VAPC2"/>
    <property type="match status" value="1"/>
</dbReference>
<evidence type="ECO:0000313" key="10">
    <source>
        <dbReference type="Proteomes" id="UP000472676"/>
    </source>
</evidence>
<accession>A0A6M2BPK4</accession>
<dbReference type="InterPro" id="IPR029060">
    <property type="entry name" value="PIN-like_dom_sf"/>
</dbReference>
<dbReference type="PANTHER" id="PTHR33653">
    <property type="entry name" value="RIBONUCLEASE VAPC2"/>
    <property type="match status" value="1"/>
</dbReference>
<dbReference type="InterPro" id="IPR050556">
    <property type="entry name" value="Type_II_TA_system_RNase"/>
</dbReference>
<comment type="cofactor">
    <cofactor evidence="1">
        <name>Mg(2+)</name>
        <dbReference type="ChEBI" id="CHEBI:18420"/>
    </cofactor>
</comment>
<evidence type="ECO:0000256" key="5">
    <source>
        <dbReference type="ARBA" id="ARBA00022801"/>
    </source>
</evidence>
<dbReference type="Proteomes" id="UP000472676">
    <property type="component" value="Unassembled WGS sequence"/>
</dbReference>
<dbReference type="InterPro" id="IPR002716">
    <property type="entry name" value="PIN_dom"/>
</dbReference>